<evidence type="ECO:0000256" key="1">
    <source>
        <dbReference type="SAM" id="MobiDB-lite"/>
    </source>
</evidence>
<evidence type="ECO:0000313" key="3">
    <source>
        <dbReference type="EMBL" id="MBB6161566.1"/>
    </source>
</evidence>
<organism evidence="3 4">
    <name type="scientific">Rhizobium wenxiniae</name>
    <dbReference type="NCBI Taxonomy" id="1737357"/>
    <lineage>
        <taxon>Bacteria</taxon>
        <taxon>Pseudomonadati</taxon>
        <taxon>Pseudomonadota</taxon>
        <taxon>Alphaproteobacteria</taxon>
        <taxon>Hyphomicrobiales</taxon>
        <taxon>Rhizobiaceae</taxon>
        <taxon>Rhizobium/Agrobacterium group</taxon>
        <taxon>Rhizobium</taxon>
    </lineage>
</organism>
<evidence type="ECO:0000313" key="4">
    <source>
        <dbReference type="Proteomes" id="UP000547879"/>
    </source>
</evidence>
<feature type="compositionally biased region" description="Low complexity" evidence="1">
    <location>
        <begin position="380"/>
        <end position="406"/>
    </location>
</feature>
<feature type="compositionally biased region" description="Basic and acidic residues" evidence="1">
    <location>
        <begin position="325"/>
        <end position="335"/>
    </location>
</feature>
<reference evidence="3 4" key="1">
    <citation type="submission" date="2020-08" db="EMBL/GenBank/DDBJ databases">
        <title>Genomic Encyclopedia of Type Strains, Phase IV (KMG-IV): sequencing the most valuable type-strain genomes for metagenomic binning, comparative biology and taxonomic classification.</title>
        <authorList>
            <person name="Goeker M."/>
        </authorList>
    </citation>
    <scope>NUCLEOTIDE SEQUENCE [LARGE SCALE GENOMIC DNA]</scope>
    <source>
        <strain evidence="3 4">DSM 100734</strain>
    </source>
</reference>
<protein>
    <submittedName>
        <fullName evidence="3">Uncharacterized protein</fullName>
    </submittedName>
</protein>
<accession>A0A7W9Y3Y6</accession>
<evidence type="ECO:0000256" key="2">
    <source>
        <dbReference type="SAM" id="SignalP"/>
    </source>
</evidence>
<feature type="signal peptide" evidence="2">
    <location>
        <begin position="1"/>
        <end position="27"/>
    </location>
</feature>
<proteinExistence type="predicted"/>
<feature type="chain" id="PRO_5031279584" evidence="2">
    <location>
        <begin position="28"/>
        <end position="431"/>
    </location>
</feature>
<name>A0A7W9Y3Y6_9HYPH</name>
<keyword evidence="4" id="KW-1185">Reference proteome</keyword>
<gene>
    <name evidence="3" type="ORF">HNQ72_001363</name>
</gene>
<keyword evidence="2" id="KW-0732">Signal</keyword>
<feature type="region of interest" description="Disordered" evidence="1">
    <location>
        <begin position="180"/>
        <end position="235"/>
    </location>
</feature>
<feature type="compositionally biased region" description="Low complexity" evidence="1">
    <location>
        <begin position="219"/>
        <end position="228"/>
    </location>
</feature>
<comment type="caution">
    <text evidence="3">The sequence shown here is derived from an EMBL/GenBank/DDBJ whole genome shotgun (WGS) entry which is preliminary data.</text>
</comment>
<dbReference type="RefSeq" id="WP_183990748.1">
    <property type="nucleotide sequence ID" value="NZ_BMHW01000001.1"/>
</dbReference>
<dbReference type="Proteomes" id="UP000547879">
    <property type="component" value="Unassembled WGS sequence"/>
</dbReference>
<feature type="region of interest" description="Disordered" evidence="1">
    <location>
        <begin position="260"/>
        <end position="406"/>
    </location>
</feature>
<dbReference type="AlphaFoldDB" id="A0A7W9Y3Y6"/>
<sequence>MKIRLSKKFIFLLSGALVLCGASGSAAVLIGTDKILGPSYKDINGLTCTTLQTQKMRRDGSIWVRKYVTSDQAGDGISRLKTALRVARAVQEKEKAGLVQVAMIDSAGPKDTADMRGRAIAAQVVYIPNPAKIPAGGQTENYSAYYLDGAPSASGHFYGMRVDLPLEDIEHLETHLTDKADCIDPSLPEGSEAAKAELKASGHGAPAGGSEKPSGHGGAPATEGASAEAEAKGEEVAAVESGGFLSSITGMVFGAKEEVTGGHEAGQGNEKAASVANAPAGESHGAQAAKSDTAAAEKPAEEKSFFDQAKSKILGGSADEPTASEQKEAKVDAVNEAKQASEPAREPKTTAEGGKGWSKSDAGDEVHSGTATGGEDQPRATTEAAQAEAHAGGPQSAASGASAADTAGAAWLEKFRAQQAAPAADVAPPAD</sequence>
<dbReference type="EMBL" id="JACHEG010000001">
    <property type="protein sequence ID" value="MBB6161566.1"/>
    <property type="molecule type" value="Genomic_DNA"/>
</dbReference>